<dbReference type="InterPro" id="IPR036188">
    <property type="entry name" value="FAD/NAD-bd_sf"/>
</dbReference>
<evidence type="ECO:0000256" key="1">
    <source>
        <dbReference type="ARBA" id="ARBA00001974"/>
    </source>
</evidence>
<keyword evidence="9" id="KW-1185">Reference proteome</keyword>
<dbReference type="Gene3D" id="3.40.50.720">
    <property type="entry name" value="NAD(P)-binding Rossmann-like Domain"/>
    <property type="match status" value="1"/>
</dbReference>
<dbReference type="PIRSF" id="PIRSF000362">
    <property type="entry name" value="FNR"/>
    <property type="match status" value="1"/>
</dbReference>
<dbReference type="RefSeq" id="WP_261519216.1">
    <property type="nucleotide sequence ID" value="NZ_JAODNW010000003.1"/>
</dbReference>
<keyword evidence="6" id="KW-0560">Oxidoreductase</keyword>
<evidence type="ECO:0000256" key="2">
    <source>
        <dbReference type="ARBA" id="ARBA00008312"/>
    </source>
</evidence>
<dbReference type="PRINTS" id="PR00419">
    <property type="entry name" value="ADXRDTASE"/>
</dbReference>
<dbReference type="InterPro" id="IPR055275">
    <property type="entry name" value="Ferredox_Rdtase"/>
</dbReference>
<sequence>MKRAVAIVGSGPSGCYLAQALLKAAPELAVDMFDALPVPYGLVRYGVAADHQGTKAVTRQFARLFERQGARFAGNVTVGRDVTLEALRAAYDAVVIAAGLSGDRRLGIEGEALDGVIGAGRLTRALYEHPDADPLPPPLGPRVIIMGNGNVAIDILRLLAKTPEELAGSDLGPAPSKWLAESGIAEIDIVGRSPAAQARFDAVMVKELAKLGGVTIRVEGAGESDDADARKKIEALESIDGHGSGPRCITFRFGLVPVALEGRGGRVEQARFRNARGETVTLPCSAFITAIGFQAEGSLPRDALIGAAADPEGGSLAPGLYAAGWFRRGPRGTIPENRADAQELATRILADIQEASPRPAQEREALFRRLAGHVCYEGWKRIDAAETSELPQDRCRIKIPTRSAMLALAHQTRESGQ</sequence>
<organism evidence="8 9">
    <name type="scientific">Chelativorans intermedius</name>
    <dbReference type="NCBI Taxonomy" id="515947"/>
    <lineage>
        <taxon>Bacteria</taxon>
        <taxon>Pseudomonadati</taxon>
        <taxon>Pseudomonadota</taxon>
        <taxon>Alphaproteobacteria</taxon>
        <taxon>Hyphomicrobiales</taxon>
        <taxon>Phyllobacteriaceae</taxon>
        <taxon>Chelativorans</taxon>
    </lineage>
</organism>
<evidence type="ECO:0000256" key="6">
    <source>
        <dbReference type="ARBA" id="ARBA00023002"/>
    </source>
</evidence>
<comment type="cofactor">
    <cofactor evidence="1">
        <name>FAD</name>
        <dbReference type="ChEBI" id="CHEBI:57692"/>
    </cofactor>
</comment>
<comment type="caution">
    <text evidence="8">The sequence shown here is derived from an EMBL/GenBank/DDBJ whole genome shotgun (WGS) entry which is preliminary data.</text>
</comment>
<evidence type="ECO:0000256" key="3">
    <source>
        <dbReference type="ARBA" id="ARBA00022630"/>
    </source>
</evidence>
<proteinExistence type="inferred from homology"/>
<dbReference type="InterPro" id="IPR021163">
    <property type="entry name" value="Ferredox_Rdtase_adrenod"/>
</dbReference>
<dbReference type="EMBL" id="JBHLXD010000004">
    <property type="protein sequence ID" value="MFC0207523.1"/>
    <property type="molecule type" value="Genomic_DNA"/>
</dbReference>
<dbReference type="InterPro" id="IPR023753">
    <property type="entry name" value="FAD/NAD-binding_dom"/>
</dbReference>
<keyword evidence="3" id="KW-0285">Flavoprotein</keyword>
<comment type="similarity">
    <text evidence="2">Belongs to the ferredoxin--NADP reductase type 1 family.</text>
</comment>
<protein>
    <submittedName>
        <fullName evidence="8">FAD-dependent oxidoreductase</fullName>
    </submittedName>
</protein>
<keyword evidence="5" id="KW-0521">NADP</keyword>
<evidence type="ECO:0000313" key="8">
    <source>
        <dbReference type="EMBL" id="MFC0207523.1"/>
    </source>
</evidence>
<keyword evidence="4" id="KW-0274">FAD</keyword>
<evidence type="ECO:0000256" key="5">
    <source>
        <dbReference type="ARBA" id="ARBA00022857"/>
    </source>
</evidence>
<dbReference type="SUPFAM" id="SSF51971">
    <property type="entry name" value="Nucleotide-binding domain"/>
    <property type="match status" value="1"/>
</dbReference>
<dbReference type="Pfam" id="PF07992">
    <property type="entry name" value="Pyr_redox_2"/>
    <property type="match status" value="1"/>
</dbReference>
<dbReference type="Gene3D" id="3.50.50.60">
    <property type="entry name" value="FAD/NAD(P)-binding domain"/>
    <property type="match status" value="1"/>
</dbReference>
<evidence type="ECO:0000259" key="7">
    <source>
        <dbReference type="Pfam" id="PF07992"/>
    </source>
</evidence>
<gene>
    <name evidence="8" type="ORF">ACFFJ2_03805</name>
</gene>
<feature type="domain" description="FAD/NAD(P)-binding" evidence="7">
    <location>
        <begin position="4"/>
        <end position="219"/>
    </location>
</feature>
<name>A0ABV6D4F2_9HYPH</name>
<dbReference type="Proteomes" id="UP001589755">
    <property type="component" value="Unassembled WGS sequence"/>
</dbReference>
<dbReference type="PANTHER" id="PTHR48467">
    <property type="entry name" value="GLUTAMATE SYNTHASE 1 [NADH], CHLOROPLASTIC-LIKE"/>
    <property type="match status" value="1"/>
</dbReference>
<reference evidence="8 9" key="1">
    <citation type="submission" date="2024-09" db="EMBL/GenBank/DDBJ databases">
        <authorList>
            <person name="Sun Q."/>
            <person name="Mori K."/>
        </authorList>
    </citation>
    <scope>NUCLEOTIDE SEQUENCE [LARGE SCALE GENOMIC DNA]</scope>
    <source>
        <strain evidence="8 9">CCM 8543</strain>
    </source>
</reference>
<dbReference type="PANTHER" id="PTHR48467:SF1">
    <property type="entry name" value="GLUTAMATE SYNTHASE 1 [NADH], CHLOROPLASTIC-LIKE"/>
    <property type="match status" value="1"/>
</dbReference>
<evidence type="ECO:0000256" key="4">
    <source>
        <dbReference type="ARBA" id="ARBA00022827"/>
    </source>
</evidence>
<accession>A0ABV6D4F2</accession>
<evidence type="ECO:0000313" key="9">
    <source>
        <dbReference type="Proteomes" id="UP001589755"/>
    </source>
</evidence>